<dbReference type="InterPro" id="IPR002173">
    <property type="entry name" value="Carboh/pur_kinase_PfkB_CS"/>
</dbReference>
<dbReference type="RefSeq" id="WP_130282657.1">
    <property type="nucleotide sequence ID" value="NZ_SGXT01000015.1"/>
</dbReference>
<dbReference type="GO" id="GO:0005829">
    <property type="term" value="C:cytosol"/>
    <property type="evidence" value="ECO:0007669"/>
    <property type="project" value="TreeGrafter"/>
</dbReference>
<dbReference type="PROSITE" id="PS00583">
    <property type="entry name" value="PFKB_KINASES_1"/>
    <property type="match status" value="1"/>
</dbReference>
<proteinExistence type="inferred from homology"/>
<evidence type="ECO:0000256" key="5">
    <source>
        <dbReference type="ARBA" id="ARBA00022840"/>
    </source>
</evidence>
<name>A0A4Q7TGF5_9MICO</name>
<dbReference type="NCBIfam" id="TIGR03168">
    <property type="entry name" value="1-PFK"/>
    <property type="match status" value="1"/>
</dbReference>
<dbReference type="FunFam" id="3.40.1190.20:FF:000001">
    <property type="entry name" value="Phosphofructokinase"/>
    <property type="match status" value="1"/>
</dbReference>
<keyword evidence="2 6" id="KW-0808">Transferase</keyword>
<dbReference type="PANTHER" id="PTHR46566">
    <property type="entry name" value="1-PHOSPHOFRUCTOKINASE-RELATED"/>
    <property type="match status" value="1"/>
</dbReference>
<evidence type="ECO:0000256" key="1">
    <source>
        <dbReference type="ARBA" id="ARBA00010688"/>
    </source>
</evidence>
<dbReference type="InterPro" id="IPR011611">
    <property type="entry name" value="PfkB_dom"/>
</dbReference>
<dbReference type="PANTHER" id="PTHR46566:SF2">
    <property type="entry name" value="ATP-DEPENDENT 6-PHOSPHOFRUCTOKINASE ISOZYME 2"/>
    <property type="match status" value="1"/>
</dbReference>
<dbReference type="SUPFAM" id="SSF53613">
    <property type="entry name" value="Ribokinase-like"/>
    <property type="match status" value="1"/>
</dbReference>
<protein>
    <submittedName>
        <fullName evidence="8">6-phosphofructokinase</fullName>
    </submittedName>
</protein>
<organism evidence="8 9">
    <name type="scientific">Microcella alkaliphila</name>
    <dbReference type="NCBI Taxonomy" id="279828"/>
    <lineage>
        <taxon>Bacteria</taxon>
        <taxon>Bacillati</taxon>
        <taxon>Actinomycetota</taxon>
        <taxon>Actinomycetes</taxon>
        <taxon>Micrococcales</taxon>
        <taxon>Microbacteriaceae</taxon>
        <taxon>Microcella</taxon>
    </lineage>
</organism>
<evidence type="ECO:0000313" key="9">
    <source>
        <dbReference type="Proteomes" id="UP000292408"/>
    </source>
</evidence>
<evidence type="ECO:0000259" key="7">
    <source>
        <dbReference type="Pfam" id="PF00294"/>
    </source>
</evidence>
<dbReference type="AlphaFoldDB" id="A0A4Q7TGF5"/>
<dbReference type="Gene3D" id="3.40.1190.20">
    <property type="match status" value="1"/>
</dbReference>
<comment type="similarity">
    <text evidence="1">Belongs to the carbohydrate kinase PfkB family.</text>
</comment>
<keyword evidence="5" id="KW-0067">ATP-binding</keyword>
<evidence type="ECO:0000256" key="4">
    <source>
        <dbReference type="ARBA" id="ARBA00022777"/>
    </source>
</evidence>
<dbReference type="InterPro" id="IPR029056">
    <property type="entry name" value="Ribokinase-like"/>
</dbReference>
<dbReference type="Pfam" id="PF00294">
    <property type="entry name" value="PfkB"/>
    <property type="match status" value="1"/>
</dbReference>
<evidence type="ECO:0000256" key="2">
    <source>
        <dbReference type="ARBA" id="ARBA00022679"/>
    </source>
</evidence>
<dbReference type="PIRSF" id="PIRSF000535">
    <property type="entry name" value="1PFK/6PFK/LacC"/>
    <property type="match status" value="1"/>
</dbReference>
<dbReference type="PROSITE" id="PS00584">
    <property type="entry name" value="PFKB_KINASES_2"/>
    <property type="match status" value="1"/>
</dbReference>
<dbReference type="InterPro" id="IPR017583">
    <property type="entry name" value="Tagatose/fructose_Pkinase"/>
</dbReference>
<dbReference type="EMBL" id="SGXT01000015">
    <property type="protein sequence ID" value="RZT59556.1"/>
    <property type="molecule type" value="Genomic_DNA"/>
</dbReference>
<dbReference type="Proteomes" id="UP000292408">
    <property type="component" value="Unassembled WGS sequence"/>
</dbReference>
<reference evidence="8 9" key="1">
    <citation type="journal article" date="2015" name="Stand. Genomic Sci.">
        <title>Genomic Encyclopedia of Bacterial and Archaeal Type Strains, Phase III: the genomes of soil and plant-associated and newly described type strains.</title>
        <authorList>
            <person name="Whitman W.B."/>
            <person name="Woyke T."/>
            <person name="Klenk H.P."/>
            <person name="Zhou Y."/>
            <person name="Lilburn T.G."/>
            <person name="Beck B.J."/>
            <person name="De Vos P."/>
            <person name="Vandamme P."/>
            <person name="Eisen J.A."/>
            <person name="Garrity G."/>
            <person name="Hugenholtz P."/>
            <person name="Kyrpides N.C."/>
        </authorList>
    </citation>
    <scope>NUCLEOTIDE SEQUENCE [LARGE SCALE GENOMIC DNA]</scope>
    <source>
        <strain evidence="8 9">AC4r</strain>
    </source>
</reference>
<comment type="caution">
    <text evidence="8">The sequence shown here is derived from an EMBL/GenBank/DDBJ whole genome shotgun (WGS) entry which is preliminary data.</text>
</comment>
<keyword evidence="4 8" id="KW-0418">Kinase</keyword>
<keyword evidence="3" id="KW-0547">Nucleotide-binding</keyword>
<evidence type="ECO:0000256" key="6">
    <source>
        <dbReference type="PIRNR" id="PIRNR000535"/>
    </source>
</evidence>
<feature type="domain" description="Carbohydrate kinase PfkB" evidence="7">
    <location>
        <begin position="34"/>
        <end position="299"/>
    </location>
</feature>
<evidence type="ECO:0000313" key="8">
    <source>
        <dbReference type="EMBL" id="RZT59556.1"/>
    </source>
</evidence>
<evidence type="ECO:0000256" key="3">
    <source>
        <dbReference type="ARBA" id="ARBA00022741"/>
    </source>
</evidence>
<dbReference type="GO" id="GO:0005524">
    <property type="term" value="F:ATP binding"/>
    <property type="evidence" value="ECO:0007669"/>
    <property type="project" value="UniProtKB-KW"/>
</dbReference>
<dbReference type="GO" id="GO:0003872">
    <property type="term" value="F:6-phosphofructokinase activity"/>
    <property type="evidence" value="ECO:0007669"/>
    <property type="project" value="TreeGrafter"/>
</dbReference>
<dbReference type="CDD" id="cd01164">
    <property type="entry name" value="FruK_PfkB_like"/>
    <property type="match status" value="1"/>
</dbReference>
<accession>A0A4Q7TGF5</accession>
<keyword evidence="9" id="KW-1185">Reference proteome</keyword>
<gene>
    <name evidence="8" type="ORF">EV140_1536</name>
</gene>
<sequence length="316" mass="32421">MSEHPAPPLPITTLTINPALDVSTSTASVMPEHKMRCGPSRLDPGGGGVNVSRVIARLGGQSTAIYAVGGPTGQAYRQLLEAEGIVGRAVPIAGSTRENITIDETSTGKQFRFVLQGPELIEAEWQAALDATVSAARHGGYVVPSGSLPPGVPDDYYARVTHAAHGSGARVVVDASGEALAAALDEGVYLIKPSGRELGELVGATLATIDERIAAAEELVRRGRVEVVALTLGGAGAVLATRDETLRLSPPSIEVRSTVGAGDSFLAGMVLRLAEGRSLADAFRAGVACGAATAMTEATELCHADDVLRLEASLAA</sequence>
<dbReference type="OrthoDB" id="9801219at2"/>